<dbReference type="InterPro" id="IPR050426">
    <property type="entry name" value="Glycosyltransferase_28"/>
</dbReference>
<dbReference type="GO" id="GO:0016740">
    <property type="term" value="F:transferase activity"/>
    <property type="evidence" value="ECO:0007669"/>
    <property type="project" value="UniProtKB-KW"/>
</dbReference>
<evidence type="ECO:0000313" key="2">
    <source>
        <dbReference type="EMBL" id="GGX36769.1"/>
    </source>
</evidence>
<keyword evidence="3" id="KW-1185">Reference proteome</keyword>
<dbReference type="PANTHER" id="PTHR48050:SF13">
    <property type="entry name" value="STEROL 3-BETA-GLUCOSYLTRANSFERASE UGT80A2"/>
    <property type="match status" value="1"/>
</dbReference>
<dbReference type="Pfam" id="PF06722">
    <property type="entry name" value="EryCIII-like_C"/>
    <property type="match status" value="1"/>
</dbReference>
<gene>
    <name evidence="2" type="ORF">GCM10010946_13350</name>
</gene>
<dbReference type="PANTHER" id="PTHR48050">
    <property type="entry name" value="STEROL 3-BETA-GLUCOSYLTRANSFERASE"/>
    <property type="match status" value="1"/>
</dbReference>
<dbReference type="RefSeq" id="WP_229793067.1">
    <property type="nucleotide sequence ID" value="NZ_BMYU01000002.1"/>
</dbReference>
<dbReference type="Gene3D" id="3.40.50.2000">
    <property type="entry name" value="Glycogen Phosphorylase B"/>
    <property type="match status" value="2"/>
</dbReference>
<comment type="caution">
    <text evidence="2">The sequence shown here is derived from an EMBL/GenBank/DDBJ whole genome shotgun (WGS) entry which is preliminary data.</text>
</comment>
<dbReference type="EMBL" id="BMYU01000002">
    <property type="protein sequence ID" value="GGX36769.1"/>
    <property type="molecule type" value="Genomic_DNA"/>
</dbReference>
<sequence>MPAATLPETHSRTTGYSASDTPDNLLNLLQALMATKGKQSLRIDFLAPPFAGHLHPVLALARAAATRHQVRVISTAAAQSAILQADLPAHCILQEGDADQILDQIANPGGAVRSNPLALWRQFRAALRLFRAFRAALDHHYRTQQKPDLIIADFTLPLAGIVAQQHRISWWTSMPSPCVIETSDGPPAYCGGLKPAKNHWQAASQWLHRKKVRSFKRAVFALCYPLLRDLGVSALYRADGSEAAYSPDCILALADPALEFPRQWPQALQFIGPALYTPPLPAPEPEFDAQRPAILITLGTHLHWQKDAVVAALSALAAICPEWDFHFSDGRHDQQHQQLRSNLHRYSYISYQRHLAKYAAVIHHGGAGIMYHCLQHRIPALVWPQDFDQFDHAARLEAAGKAVWLRNGLQDTRSLRNLLTNCLSRN</sequence>
<reference evidence="3" key="1">
    <citation type="journal article" date="2019" name="Int. J. Syst. Evol. Microbiol.">
        <title>The Global Catalogue of Microorganisms (GCM) 10K type strain sequencing project: providing services to taxonomists for standard genome sequencing and annotation.</title>
        <authorList>
            <consortium name="The Broad Institute Genomics Platform"/>
            <consortium name="The Broad Institute Genome Sequencing Center for Infectious Disease"/>
            <person name="Wu L."/>
            <person name="Ma J."/>
        </authorList>
    </citation>
    <scope>NUCLEOTIDE SEQUENCE [LARGE SCALE GENOMIC DNA]</scope>
    <source>
        <strain evidence="3">KCTC 23917</strain>
    </source>
</reference>
<name>A0ABQ2XWX9_9BURK</name>
<accession>A0ABQ2XWX9</accession>
<evidence type="ECO:0000313" key="3">
    <source>
        <dbReference type="Proteomes" id="UP000653343"/>
    </source>
</evidence>
<keyword evidence="2" id="KW-0808">Transferase</keyword>
<dbReference type="InterPro" id="IPR010610">
    <property type="entry name" value="EryCIII-like_C"/>
</dbReference>
<dbReference type="SUPFAM" id="SSF53756">
    <property type="entry name" value="UDP-Glycosyltransferase/glycogen phosphorylase"/>
    <property type="match status" value="1"/>
</dbReference>
<evidence type="ECO:0000259" key="1">
    <source>
        <dbReference type="Pfam" id="PF06722"/>
    </source>
</evidence>
<protein>
    <submittedName>
        <fullName evidence="2">Glycosyl transferase</fullName>
    </submittedName>
</protein>
<proteinExistence type="predicted"/>
<organism evidence="2 3">
    <name type="scientific">Undibacterium squillarum</name>
    <dbReference type="NCBI Taxonomy" id="1131567"/>
    <lineage>
        <taxon>Bacteria</taxon>
        <taxon>Pseudomonadati</taxon>
        <taxon>Pseudomonadota</taxon>
        <taxon>Betaproteobacteria</taxon>
        <taxon>Burkholderiales</taxon>
        <taxon>Oxalobacteraceae</taxon>
        <taxon>Undibacterium</taxon>
    </lineage>
</organism>
<feature type="domain" description="Erythromycin biosynthesis protein CIII-like C-terminal" evidence="1">
    <location>
        <begin position="329"/>
        <end position="421"/>
    </location>
</feature>
<dbReference type="Proteomes" id="UP000653343">
    <property type="component" value="Unassembled WGS sequence"/>
</dbReference>